<comment type="caution">
    <text evidence="5">The sequence shown here is derived from an EMBL/GenBank/DDBJ whole genome shotgun (WGS) entry which is preliminary data.</text>
</comment>
<dbReference type="InterPro" id="IPR003702">
    <property type="entry name" value="ActCoA_hydro_N"/>
</dbReference>
<dbReference type="SUPFAM" id="SSF100950">
    <property type="entry name" value="NagB/RpiA/CoA transferase-like"/>
    <property type="match status" value="2"/>
</dbReference>
<evidence type="ECO:0000313" key="6">
    <source>
        <dbReference type="Proteomes" id="UP000525298"/>
    </source>
</evidence>
<protein>
    <submittedName>
        <fullName evidence="5">4-hydroxybutyrate CoA-transferase</fullName>
        <ecNumber evidence="5">2.8.3.-</ecNumber>
    </submittedName>
</protein>
<accession>A0A7W0HL96</accession>
<dbReference type="Proteomes" id="UP000525298">
    <property type="component" value="Unassembled WGS sequence"/>
</dbReference>
<dbReference type="Gene3D" id="3.40.1080.10">
    <property type="entry name" value="Glutaconate Coenzyme A-transferase"/>
    <property type="match status" value="1"/>
</dbReference>
<evidence type="ECO:0000313" key="5">
    <source>
        <dbReference type="EMBL" id="MBA2882050.1"/>
    </source>
</evidence>
<keyword evidence="2 5" id="KW-0808">Transferase</keyword>
<dbReference type="InterPro" id="IPR037171">
    <property type="entry name" value="NagB/RpiA_transferase-like"/>
</dbReference>
<dbReference type="Pfam" id="PF02550">
    <property type="entry name" value="AcetylCoA_hydro"/>
    <property type="match status" value="1"/>
</dbReference>
<evidence type="ECO:0000259" key="4">
    <source>
        <dbReference type="Pfam" id="PF13336"/>
    </source>
</evidence>
<reference evidence="5 6" key="1">
    <citation type="submission" date="2020-07" db="EMBL/GenBank/DDBJ databases">
        <title>Genomic Encyclopedia of Type Strains, Phase IV (KMG-IV): sequencing the most valuable type-strain genomes for metagenomic binning, comparative biology and taxonomic classification.</title>
        <authorList>
            <person name="Goeker M."/>
        </authorList>
    </citation>
    <scope>NUCLEOTIDE SEQUENCE [LARGE SCALE GENOMIC DNA]</scope>
    <source>
        <strain evidence="5 6">DSM 17721</strain>
    </source>
</reference>
<evidence type="ECO:0000256" key="1">
    <source>
        <dbReference type="ARBA" id="ARBA00009632"/>
    </source>
</evidence>
<feature type="domain" description="Acetyl-CoA hydrolase/transferase C-terminal" evidence="4">
    <location>
        <begin position="272"/>
        <end position="424"/>
    </location>
</feature>
<evidence type="ECO:0000256" key="2">
    <source>
        <dbReference type="ARBA" id="ARBA00022679"/>
    </source>
</evidence>
<dbReference type="InterPro" id="IPR038460">
    <property type="entry name" value="AcetylCoA_hyd_C_sf"/>
</dbReference>
<dbReference type="Pfam" id="PF13336">
    <property type="entry name" value="AcetylCoA_hyd_C"/>
    <property type="match status" value="1"/>
</dbReference>
<dbReference type="EMBL" id="JACDUS010000006">
    <property type="protein sequence ID" value="MBA2882050.1"/>
    <property type="molecule type" value="Genomic_DNA"/>
</dbReference>
<name>A0A7W0HL96_9BACT</name>
<dbReference type="InterPro" id="IPR046433">
    <property type="entry name" value="ActCoA_hydro"/>
</dbReference>
<proteinExistence type="inferred from homology"/>
<dbReference type="PANTHER" id="PTHR21432:SF20">
    <property type="entry name" value="ACETYL-COA HYDROLASE"/>
    <property type="match status" value="1"/>
</dbReference>
<comment type="similarity">
    <text evidence="1">Belongs to the acetyl-CoA hydrolase/transferase family.</text>
</comment>
<dbReference type="PANTHER" id="PTHR21432">
    <property type="entry name" value="ACETYL-COA HYDROLASE-RELATED"/>
    <property type="match status" value="1"/>
</dbReference>
<dbReference type="GO" id="GO:0006083">
    <property type="term" value="P:acetate metabolic process"/>
    <property type="evidence" value="ECO:0007669"/>
    <property type="project" value="InterPro"/>
</dbReference>
<keyword evidence="6" id="KW-1185">Reference proteome</keyword>
<dbReference type="InterPro" id="IPR026888">
    <property type="entry name" value="AcetylCoA_hyd_C"/>
</dbReference>
<organism evidence="5 6">
    <name type="scientific">Desulfosalsimonas propionicica</name>
    <dbReference type="NCBI Taxonomy" id="332175"/>
    <lineage>
        <taxon>Bacteria</taxon>
        <taxon>Pseudomonadati</taxon>
        <taxon>Thermodesulfobacteriota</taxon>
        <taxon>Desulfobacteria</taxon>
        <taxon>Desulfobacterales</taxon>
        <taxon>Desulfosalsimonadaceae</taxon>
        <taxon>Desulfosalsimonas</taxon>
    </lineage>
</organism>
<sequence>MYWQKRYDSKKMSAAEAVSKIPSNSRVVLGHAAGEPVALVEAMVQNSASYENVEIVHMVAMGKGKYCNPEYEGSFFHNAIFAGASTRKAINEGRADFTPCHFSKTPSLFTEGILPVDVALILVSPPDKHGYCSCGVSVDYTKPAARSAKRVIAEVSPNMPRTYGDSLLHISEIDCIVETDTAPAVLTPPELTEKDEQIGRYIAGLINDGDCLQLGIGAVPDAILRFLKDKKHLGIHSEMISDGVVDLVEAGVIDCSRKNFHPGRIIICFLMGTRKLYDFVGNNPFVEMYSVDYTNNPAVIARNDNMLSVNSALQVDFAGQVVSDTIGYKQYSGTGGQLDFVRGAAWSENGRSILAFHSTTAKGKISKIVPHIDEGASVATPRADTHYIVTEYGVADLKGKSVSQRARALIDIAHPDFREELSRQYHAIYNRAVR</sequence>
<gene>
    <name evidence="5" type="ORF">HNR65_002384</name>
</gene>
<dbReference type="Gene3D" id="3.30.750.70">
    <property type="entry name" value="4-hydroxybutyrate coenzyme like domains"/>
    <property type="match status" value="1"/>
</dbReference>
<dbReference type="GO" id="GO:0008775">
    <property type="term" value="F:acetate CoA-transferase activity"/>
    <property type="evidence" value="ECO:0007669"/>
    <property type="project" value="InterPro"/>
</dbReference>
<dbReference type="EC" id="2.8.3.-" evidence="5"/>
<dbReference type="RefSeq" id="WP_181551698.1">
    <property type="nucleotide sequence ID" value="NZ_JACDUS010000006.1"/>
</dbReference>
<dbReference type="Gene3D" id="3.40.1080.20">
    <property type="entry name" value="Acetyl-CoA hydrolase/transferase C-terminal domain"/>
    <property type="match status" value="1"/>
</dbReference>
<evidence type="ECO:0000259" key="3">
    <source>
        <dbReference type="Pfam" id="PF02550"/>
    </source>
</evidence>
<dbReference type="AlphaFoldDB" id="A0A7W0HL96"/>
<feature type="domain" description="Acetyl-CoA hydrolase/transferase N-terminal" evidence="3">
    <location>
        <begin position="4"/>
        <end position="183"/>
    </location>
</feature>